<accession>A0A160V617</accession>
<sequence>MASTKKDPVVVVLQLTGANDILNTIIPYNTGEYWDNRPKVNIPQDKVLPIDDQLAFNPNMAPLKKMYDDGKMAIIHGIGFENSPRSHFRAMDIWHTCEPDIVGTEGWVAKVTRDLDPTGENVLKTINFGQGLPRALALRGVPITSVSNLENYGVLSTVPGISAEQDRTQILDRFARMYAPAIGTGATMDYLGQTGRDALKGADILKVAPEKYSSTVEYAETPIAKYLRDVARVHLADLGTQVFYTSHGPFDTHFNQPPMHQKLWTDVSNAVSDFFDDLKEHDAGDNLIMIMFTEFGRRVRDNGTGTDHGAAGGAFVIGNNVKGGMYGTYPSLKAEDLNQGDLDPNYDFRGFYSTVVEKWLGLDPVPIVGGNFEQMAYI</sequence>
<evidence type="ECO:0008006" key="2">
    <source>
        <dbReference type="Google" id="ProtNLM"/>
    </source>
</evidence>
<reference evidence="1" key="1">
    <citation type="submission" date="2015-10" db="EMBL/GenBank/DDBJ databases">
        <authorList>
            <person name="Gilbert D.G."/>
        </authorList>
    </citation>
    <scope>NUCLEOTIDE SEQUENCE</scope>
</reference>
<dbReference type="Pfam" id="PF07394">
    <property type="entry name" value="DUF1501"/>
    <property type="match status" value="1"/>
</dbReference>
<name>A0A160V617_9ZZZZ</name>
<dbReference type="EMBL" id="FAXA01000017">
    <property type="protein sequence ID" value="CUV01159.1"/>
    <property type="molecule type" value="Genomic_DNA"/>
</dbReference>
<dbReference type="PANTHER" id="PTHR43737">
    <property type="entry name" value="BLL7424 PROTEIN"/>
    <property type="match status" value="1"/>
</dbReference>
<evidence type="ECO:0000313" key="1">
    <source>
        <dbReference type="EMBL" id="CUV01159.1"/>
    </source>
</evidence>
<dbReference type="AlphaFoldDB" id="A0A160V617"/>
<gene>
    <name evidence="1" type="ORF">MGWOODY_Clf2601</name>
</gene>
<protein>
    <recommendedName>
        <fullName evidence="2">DUF1501 domain-containing protein</fullName>
    </recommendedName>
</protein>
<dbReference type="PANTHER" id="PTHR43737:SF1">
    <property type="entry name" value="DUF1501 DOMAIN-CONTAINING PROTEIN"/>
    <property type="match status" value="1"/>
</dbReference>
<proteinExistence type="predicted"/>
<organism evidence="1">
    <name type="scientific">hydrothermal vent metagenome</name>
    <dbReference type="NCBI Taxonomy" id="652676"/>
    <lineage>
        <taxon>unclassified sequences</taxon>
        <taxon>metagenomes</taxon>
        <taxon>ecological metagenomes</taxon>
    </lineage>
</organism>
<dbReference type="InterPro" id="IPR010869">
    <property type="entry name" value="DUF1501"/>
</dbReference>